<evidence type="ECO:0000313" key="2">
    <source>
        <dbReference type="Proteomes" id="UP000310121"/>
    </source>
</evidence>
<dbReference type="Gene3D" id="3.30.420.40">
    <property type="match status" value="2"/>
</dbReference>
<accession>A0A4S9T4H0</accession>
<organism evidence="1 2">
    <name type="scientific">Aureobasidium pullulans</name>
    <name type="common">Black yeast</name>
    <name type="synonym">Pullularia pullulans</name>
    <dbReference type="NCBI Taxonomy" id="5580"/>
    <lineage>
        <taxon>Eukaryota</taxon>
        <taxon>Fungi</taxon>
        <taxon>Dikarya</taxon>
        <taxon>Ascomycota</taxon>
        <taxon>Pezizomycotina</taxon>
        <taxon>Dothideomycetes</taxon>
        <taxon>Dothideomycetidae</taxon>
        <taxon>Dothideales</taxon>
        <taxon>Saccotheciaceae</taxon>
        <taxon>Aureobasidium</taxon>
    </lineage>
</organism>
<evidence type="ECO:0000313" key="1">
    <source>
        <dbReference type="EMBL" id="THZ19279.1"/>
    </source>
</evidence>
<dbReference type="SUPFAM" id="SSF53067">
    <property type="entry name" value="Actin-like ATPase domain"/>
    <property type="match status" value="1"/>
</dbReference>
<dbReference type="AlphaFoldDB" id="A0A4S9T4H0"/>
<evidence type="ECO:0008006" key="3">
    <source>
        <dbReference type="Google" id="ProtNLM"/>
    </source>
</evidence>
<protein>
    <recommendedName>
        <fullName evidence="3">Actin-like ATPase domain-containing protein</fullName>
    </recommendedName>
</protein>
<dbReference type="Gene3D" id="3.90.640.10">
    <property type="entry name" value="Actin, Chain A, domain 4"/>
    <property type="match status" value="1"/>
</dbReference>
<dbReference type="EMBL" id="QZBN01001657">
    <property type="protein sequence ID" value="THZ19279.1"/>
    <property type="molecule type" value="Genomic_DNA"/>
</dbReference>
<dbReference type="CDD" id="cd10170">
    <property type="entry name" value="ASKHA_NBD_HSP70"/>
    <property type="match status" value="1"/>
</dbReference>
<dbReference type="Proteomes" id="UP000310121">
    <property type="component" value="Unassembled WGS sequence"/>
</dbReference>
<name>A0A4S9T4H0_AURPU</name>
<proteinExistence type="predicted"/>
<gene>
    <name evidence="1" type="ORF">D6C90_09712</name>
</gene>
<reference evidence="1 2" key="1">
    <citation type="submission" date="2018-10" db="EMBL/GenBank/DDBJ databases">
        <title>Fifty Aureobasidium pullulans genomes reveal a recombining polyextremotolerant generalist.</title>
        <authorList>
            <person name="Gostincar C."/>
            <person name="Turk M."/>
            <person name="Zajc J."/>
            <person name="Gunde-Cimerman N."/>
        </authorList>
    </citation>
    <scope>NUCLEOTIDE SEQUENCE [LARGE SCALE GENOMIC DNA]</scope>
    <source>
        <strain evidence="1 2">EXF-3844</strain>
    </source>
</reference>
<sequence length="609" mass="67537">MVLDGGIGTATAVGSAANISLRLFQVIYEFKAVGQQTRDLLDSTKHVSSTLESARTMRQEKSALLSTDERKWIDSIIIDTKRCLESVAALVEPARVDLQTKSGRVGFVNRSLFVFRDSPKVATNLARLNLAHQSLNAAMGVLCSKGSYWQPISELQAANQQETTSPLSYEKDQFLQRGKSHRAGSVSTVEQHHLLSDDFTNVSSIYSQRHPGVFIAELESPDMRMPVVEYSSQQPFELDSSTTLPRKWPNDAFKDSEGLQVVEHLDFDHQGQLGVHAQQAGRSEPTMNSSAVDPEIVVGIDFGMTCTGVAYSVSPEWSSPTTIQHWPGKLGFETRNKVDTILAYKPEGGRPVSWGFLVDHNRDDLILQELFKLWLDPGYREEADSQGAGITIQEARASFVDYMRCLYEAILAHFDDTYPRWRTRQVEFLFSVPTTWETPITIATTEGLLKEAGFGSEPGHVAKISLTEAEAAAVYVSKQSYQVGDIFLVCDAGGGTTDINALKVKDNRSFRTELEPLRSVQGEAVGSTLIDYKVESIIAERLGRIAKVLRESPDKVARSMMTDRFTTFKCSFKSKTQNDLDLLLPIPGLPPGINYPAAHVRNSMMVITR</sequence>
<dbReference type="InterPro" id="IPR043129">
    <property type="entry name" value="ATPase_NBD"/>
</dbReference>
<dbReference type="PANTHER" id="PTHR14187">
    <property type="entry name" value="ALPHA KINASE/ELONGATION FACTOR 2 KINASE"/>
    <property type="match status" value="1"/>
</dbReference>
<dbReference type="PANTHER" id="PTHR14187:SF5">
    <property type="entry name" value="HEAT SHOCK 70 KDA PROTEIN 12A"/>
    <property type="match status" value="1"/>
</dbReference>
<comment type="caution">
    <text evidence="1">The sequence shown here is derived from an EMBL/GenBank/DDBJ whole genome shotgun (WGS) entry which is preliminary data.</text>
</comment>